<accession>A0A388TG76</accession>
<dbReference type="InterPro" id="IPR025197">
    <property type="entry name" value="DUF4116"/>
</dbReference>
<reference evidence="2 3" key="1">
    <citation type="journal article" date="2019" name="ISME J.">
        <title>Genome analyses of uncultured TG2/ZB3 bacteria in 'Margulisbacteria' specifically attached to ectosymbiotic spirochetes of protists in the termite gut.</title>
        <authorList>
            <person name="Utami Y.D."/>
            <person name="Kuwahara H."/>
            <person name="Igai K."/>
            <person name="Murakami T."/>
            <person name="Sugaya K."/>
            <person name="Morikawa T."/>
            <person name="Nagura Y."/>
            <person name="Yuki M."/>
            <person name="Deevong P."/>
            <person name="Inoue T."/>
            <person name="Kihara K."/>
            <person name="Lo N."/>
            <person name="Yamada A."/>
            <person name="Ohkuma M."/>
            <person name="Hongoh Y."/>
        </authorList>
    </citation>
    <scope>NUCLEOTIDE SEQUENCE [LARGE SCALE GENOMIC DNA]</scope>
    <source>
        <strain evidence="2">NkOx7-02</strain>
    </source>
</reference>
<evidence type="ECO:0000259" key="1">
    <source>
        <dbReference type="Pfam" id="PF13475"/>
    </source>
</evidence>
<feature type="domain" description="DUF4116" evidence="1">
    <location>
        <begin position="284"/>
        <end position="321"/>
    </location>
</feature>
<dbReference type="Proteomes" id="UP000275925">
    <property type="component" value="Unassembled WGS sequence"/>
</dbReference>
<feature type="domain" description="DUF4116" evidence="1">
    <location>
        <begin position="178"/>
        <end position="226"/>
    </location>
</feature>
<dbReference type="Pfam" id="PF13475">
    <property type="entry name" value="DUF4116"/>
    <property type="match status" value="6"/>
</dbReference>
<sequence length="636" mass="70801">MDIIGSLAGKGYLLYRNGRPENTAGNVAIDVNADGKIQKQEIISDLNDDKTIATAELLDFVVNNVTSLPLIVNITRSIQSAENIGDYFQYNKKLALLTIEKARREYDIPNIVRRLSPELLDDREVVLAAVQNNGSALKYASETLRGDKELALLAIEKAIGSVGYLDLVSSLSPELLDDKEVVLAAVNRNGIVLRYASETLRGDREVVLAAVNKNGYALEYASETLRGDREIVLAAVNRNGTVLQYASETLRGDKELALLAIEKVSEYDSISNLVRSLSPELLDDRDVMLAAMNINKNGSLLKYASETLRGDKELALLAIEKAIVCVDDLVSSLSPELRNNREVILAAVSKDGYALKYASETLRGDKELALLAIEKSATTPLLTLIKSLGQELRNDREIMKLAISKNLNNIYYLSDKQINDPEFNNWLHSLSLTDDIRSYLALFGQKPSTGHIPADTVITLENYASVALALLAQGEEQKVLAAFLRLGSESVFVANGDNGWGGESGYSYYYQTIAPRNIALLRHYYALLPNPEKLRQIITADVQPVEYNANIYVHNARILTELLAETKIISQKDIARLYFEYLVLTRLGFAGEIAYQELIKIHSLPHSVEELKQNFSYQYYRSERETYTGQEVQDDF</sequence>
<dbReference type="InterPro" id="IPR018247">
    <property type="entry name" value="EF_Hand_1_Ca_BS"/>
</dbReference>
<proteinExistence type="predicted"/>
<protein>
    <recommendedName>
        <fullName evidence="1">DUF4116 domain-containing protein</fullName>
    </recommendedName>
</protein>
<feature type="domain" description="DUF4116" evidence="1">
    <location>
        <begin position="333"/>
        <end position="363"/>
    </location>
</feature>
<name>A0A388TG76_9BACT</name>
<dbReference type="AlphaFoldDB" id="A0A388TG76"/>
<dbReference type="EMBL" id="BGZO01000007">
    <property type="protein sequence ID" value="GBR75752.1"/>
    <property type="molecule type" value="Genomic_DNA"/>
</dbReference>
<evidence type="ECO:0000313" key="2">
    <source>
        <dbReference type="EMBL" id="GBR75752.1"/>
    </source>
</evidence>
<evidence type="ECO:0000313" key="3">
    <source>
        <dbReference type="Proteomes" id="UP000275925"/>
    </source>
</evidence>
<feature type="domain" description="DUF4116" evidence="1">
    <location>
        <begin position="365"/>
        <end position="415"/>
    </location>
</feature>
<comment type="caution">
    <text evidence="2">The sequence shown here is derived from an EMBL/GenBank/DDBJ whole genome shotgun (WGS) entry which is preliminary data.</text>
</comment>
<gene>
    <name evidence="2" type="ORF">NO2_0395</name>
</gene>
<keyword evidence="3" id="KW-1185">Reference proteome</keyword>
<organism evidence="2 3">
    <name type="scientific">Candidatus Termititenax persephonae</name>
    <dbReference type="NCBI Taxonomy" id="2218525"/>
    <lineage>
        <taxon>Bacteria</taxon>
        <taxon>Bacillati</taxon>
        <taxon>Candidatus Margulisiibacteriota</taxon>
        <taxon>Candidatus Termititenacia</taxon>
        <taxon>Candidatus Termititenacales</taxon>
        <taxon>Candidatus Termititenacaceae</taxon>
        <taxon>Candidatus Termititenax</taxon>
    </lineage>
</organism>
<dbReference type="PROSITE" id="PS00018">
    <property type="entry name" value="EF_HAND_1"/>
    <property type="match status" value="1"/>
</dbReference>
<feature type="domain" description="DUF4116" evidence="1">
    <location>
        <begin position="122"/>
        <end position="157"/>
    </location>
</feature>
<feature type="domain" description="DUF4116" evidence="1">
    <location>
        <begin position="228"/>
        <end position="263"/>
    </location>
</feature>